<keyword evidence="1" id="KW-0378">Hydrolase</keyword>
<accession>A0ACD5DDT7</accession>
<proteinExistence type="predicted"/>
<sequence>MRKSIVSIASLAITLMAVGTATTSAKAKSTTKTTTSTSSKKSSTTDKSKAKPEVKPAQIVQTYDIDQPLPYHLKAGYVYTSSTLQKQLGNVKTLGTTTWYVTGAAKIDRSSQGSGYSKFYQVKSGNGSQTGWVWNGNLQPISEGTFNIAMKNSDYFNKQNIITMGDSITRGYDGYETLDGLGYPNWLARYLNTNVTNVGYNGAFLVSTEDNQTTGDLTTTVDSTNFKNYGVATIAYGTNDYGHTDSTLDAIQDTLAQNIQKMQSENKNLIIYGILPLTRYDKYGANSDEVIAQGGYSINQLRDAEAEVYKRYNIPYLDWRSVDPNLITDSNHESRLWDERLHPSAKTYQLMGRDISKFMIDNFPKDRIPKKTTTKKTSSTSKKTTNKKTATKSSATKTANVAKSAKK</sequence>
<dbReference type="Proteomes" id="UP001149860">
    <property type="component" value="Chromosome"/>
</dbReference>
<protein>
    <submittedName>
        <fullName evidence="1">SGNH/GDSL hydrolase family protein</fullName>
    </submittedName>
</protein>
<evidence type="ECO:0000313" key="1">
    <source>
        <dbReference type="EMBL" id="XFD39537.1"/>
    </source>
</evidence>
<reference evidence="1" key="1">
    <citation type="submission" date="2024-08" db="EMBL/GenBank/DDBJ databases">
        <title>Lentilactobacillus sp. nov., isolated from tree bark.</title>
        <authorList>
            <person name="Phuengjayaem S."/>
            <person name="Tanasupawat S."/>
        </authorList>
    </citation>
    <scope>NUCLEOTIDE SEQUENCE</scope>
    <source>
        <strain evidence="1">SPB1-3</strain>
    </source>
</reference>
<keyword evidence="2" id="KW-1185">Reference proteome</keyword>
<gene>
    <name evidence="1" type="ORF">O0236_009085</name>
</gene>
<dbReference type="EMBL" id="CP168151">
    <property type="protein sequence ID" value="XFD39537.1"/>
    <property type="molecule type" value="Genomic_DNA"/>
</dbReference>
<organism evidence="1 2">
    <name type="scientific">Lentilactobacillus terminaliae</name>
    <dbReference type="NCBI Taxonomy" id="3003483"/>
    <lineage>
        <taxon>Bacteria</taxon>
        <taxon>Bacillati</taxon>
        <taxon>Bacillota</taxon>
        <taxon>Bacilli</taxon>
        <taxon>Lactobacillales</taxon>
        <taxon>Lactobacillaceae</taxon>
        <taxon>Lentilactobacillus</taxon>
    </lineage>
</organism>
<name>A0ACD5DDT7_9LACO</name>
<evidence type="ECO:0000313" key="2">
    <source>
        <dbReference type="Proteomes" id="UP001149860"/>
    </source>
</evidence>